<sequence length="86" mass="10177">MDDILVLTDENGVKTRFETLDIVEYEGEEYAVLYPADAGDDEPVHILRIHTEDMDNGEVQYEGLEDDRLIQKVYRIFCRRNQIRRD</sequence>
<dbReference type="InterPro" id="IPR009711">
    <property type="entry name" value="UPF0473"/>
</dbReference>
<organism evidence="1 2">
    <name type="scientific">Candidatus Fusicatenibacter intestinigallinarum</name>
    <dbReference type="NCBI Taxonomy" id="2838598"/>
    <lineage>
        <taxon>Bacteria</taxon>
        <taxon>Bacillati</taxon>
        <taxon>Bacillota</taxon>
        <taxon>Clostridia</taxon>
        <taxon>Lachnospirales</taxon>
        <taxon>Lachnospiraceae</taxon>
        <taxon>Fusicatenibacter</taxon>
    </lineage>
</organism>
<accession>A0A9D2N731</accession>
<reference evidence="1" key="2">
    <citation type="submission" date="2021-04" db="EMBL/GenBank/DDBJ databases">
        <authorList>
            <person name="Gilroy R."/>
        </authorList>
    </citation>
    <scope>NUCLEOTIDE SEQUENCE</scope>
    <source>
        <strain evidence="1">CHK185-5351</strain>
    </source>
</reference>
<proteinExistence type="predicted"/>
<dbReference type="EMBL" id="DWWU01000003">
    <property type="protein sequence ID" value="HJC14273.1"/>
    <property type="molecule type" value="Genomic_DNA"/>
</dbReference>
<evidence type="ECO:0000313" key="2">
    <source>
        <dbReference type="Proteomes" id="UP000823849"/>
    </source>
</evidence>
<name>A0A9D2N731_9FIRM</name>
<comment type="caution">
    <text evidence="1">The sequence shown here is derived from an EMBL/GenBank/DDBJ whole genome shotgun (WGS) entry which is preliminary data.</text>
</comment>
<dbReference type="AlphaFoldDB" id="A0A9D2N731"/>
<evidence type="ECO:0000313" key="1">
    <source>
        <dbReference type="EMBL" id="HJC14273.1"/>
    </source>
</evidence>
<gene>
    <name evidence="1" type="ORF">H9705_00390</name>
</gene>
<protein>
    <submittedName>
        <fullName evidence="1">DUF1292 domain-containing protein</fullName>
    </submittedName>
</protein>
<dbReference type="Pfam" id="PF06949">
    <property type="entry name" value="DUF1292"/>
    <property type="match status" value="1"/>
</dbReference>
<reference evidence="1" key="1">
    <citation type="journal article" date="2021" name="PeerJ">
        <title>Extensive microbial diversity within the chicken gut microbiome revealed by metagenomics and culture.</title>
        <authorList>
            <person name="Gilroy R."/>
            <person name="Ravi A."/>
            <person name="Getino M."/>
            <person name="Pursley I."/>
            <person name="Horton D.L."/>
            <person name="Alikhan N.F."/>
            <person name="Baker D."/>
            <person name="Gharbi K."/>
            <person name="Hall N."/>
            <person name="Watson M."/>
            <person name="Adriaenssens E.M."/>
            <person name="Foster-Nyarko E."/>
            <person name="Jarju S."/>
            <person name="Secka A."/>
            <person name="Antonio M."/>
            <person name="Oren A."/>
            <person name="Chaudhuri R.R."/>
            <person name="La Ragione R."/>
            <person name="Hildebrand F."/>
            <person name="Pallen M.J."/>
        </authorList>
    </citation>
    <scope>NUCLEOTIDE SEQUENCE</scope>
    <source>
        <strain evidence="1">CHK185-5351</strain>
    </source>
</reference>
<dbReference type="Proteomes" id="UP000823849">
    <property type="component" value="Unassembled WGS sequence"/>
</dbReference>